<dbReference type="PANTHER" id="PTHR44216:SF3">
    <property type="entry name" value="PROTEIN O-MANNOSYL-TRANSFERASE TMTC2"/>
    <property type="match status" value="1"/>
</dbReference>
<dbReference type="OrthoDB" id="9778733at2"/>
<protein>
    <submittedName>
        <fullName evidence="2">Tetratricopeptide repeat protein</fullName>
    </submittedName>
</protein>
<feature type="repeat" description="TPR" evidence="1">
    <location>
        <begin position="140"/>
        <end position="173"/>
    </location>
</feature>
<accession>A0A5A9GGY5</accession>
<dbReference type="SMART" id="SM00028">
    <property type="entry name" value="TPR"/>
    <property type="match status" value="3"/>
</dbReference>
<dbReference type="GO" id="GO:0035269">
    <property type="term" value="P:protein O-linked glycosylation via mannose"/>
    <property type="evidence" value="ECO:0007669"/>
    <property type="project" value="TreeGrafter"/>
</dbReference>
<dbReference type="Proteomes" id="UP000324927">
    <property type="component" value="Unassembled WGS sequence"/>
</dbReference>
<dbReference type="InterPro" id="IPR011990">
    <property type="entry name" value="TPR-like_helical_dom_sf"/>
</dbReference>
<keyword evidence="3" id="KW-1185">Reference proteome</keyword>
<comment type="caution">
    <text evidence="2">The sequence shown here is derived from an EMBL/GenBank/DDBJ whole genome shotgun (WGS) entry which is preliminary data.</text>
</comment>
<sequence>MATLLDALNAAVNHHMAGHADAAADAYRRILAAEPAQPDTLHLSGVLRAQTGDAAAAVRWIGRAVRVRPAAPAPWGHLGAALRAAELPEQAEPVLRRALALDPSDGDALEAQGASLHALARYADARRWLERADRLRPGHVATLLNLGTVLRDQRRFDEAETRFDAVLARNPANADAHLARAVGRLVRGDLRAGWEGFEHRWHRFATPPWAGQPPGGATILLHMDQGFGDAIQFVRYAPLVAQIAAAGGGRVILETHLLLYRLFNRCLGSSIQVLTRGEAPPPHDLHCPLMSLPRAFGTGLADIPAAVPYLAPDPGDIARWRDRLDGLGGAEEVRAGFPAGLRVGLVWAGNPQHRNDRNRSIPTAALPPLLTVPGVRFVSLQTGEAAAGLDRLPGVRVPNAMERVRDFADTAAILANLDLLVTVDTAIAHLAGAMGVPCWLMLPHVPDWRWMLDRADSPWYPSLRLFRQPRPGDWTTTLGTAAAVLKAQAARAARMVTG</sequence>
<dbReference type="Gene3D" id="3.40.50.2000">
    <property type="entry name" value="Glycogen Phosphorylase B"/>
    <property type="match status" value="1"/>
</dbReference>
<reference evidence="2 3" key="1">
    <citation type="submission" date="2019-08" db="EMBL/GenBank/DDBJ databases">
        <authorList>
            <person name="Grouzdev D."/>
            <person name="Tikhonova E."/>
            <person name="Kravchenko I."/>
        </authorList>
    </citation>
    <scope>NUCLEOTIDE SEQUENCE [LARGE SCALE GENOMIC DNA]</scope>
    <source>
        <strain evidence="2 3">59b</strain>
    </source>
</reference>
<dbReference type="InterPro" id="IPR052384">
    <property type="entry name" value="TMTC_O-mannosyltransferase"/>
</dbReference>
<evidence type="ECO:0000313" key="3">
    <source>
        <dbReference type="Proteomes" id="UP000324927"/>
    </source>
</evidence>
<dbReference type="RefSeq" id="WP_149234238.1">
    <property type="nucleotide sequence ID" value="NZ_JALJXJ010000018.1"/>
</dbReference>
<name>A0A5A9GGY5_AZOLI</name>
<dbReference type="GO" id="GO:0000030">
    <property type="term" value="F:mannosyltransferase activity"/>
    <property type="evidence" value="ECO:0007669"/>
    <property type="project" value="TreeGrafter"/>
</dbReference>
<dbReference type="Gene3D" id="1.25.40.10">
    <property type="entry name" value="Tetratricopeptide repeat domain"/>
    <property type="match status" value="2"/>
</dbReference>
<dbReference type="SUPFAM" id="SSF53756">
    <property type="entry name" value="UDP-Glycosyltransferase/glycogen phosphorylase"/>
    <property type="match status" value="1"/>
</dbReference>
<proteinExistence type="predicted"/>
<dbReference type="AlphaFoldDB" id="A0A5A9GGY5"/>
<dbReference type="InterPro" id="IPR019734">
    <property type="entry name" value="TPR_rpt"/>
</dbReference>
<gene>
    <name evidence="2" type="ORF">FZ942_27400</name>
</gene>
<dbReference type="SUPFAM" id="SSF48452">
    <property type="entry name" value="TPR-like"/>
    <property type="match status" value="1"/>
</dbReference>
<evidence type="ECO:0000256" key="1">
    <source>
        <dbReference type="PROSITE-ProRule" id="PRU00339"/>
    </source>
</evidence>
<dbReference type="PANTHER" id="PTHR44216">
    <property type="entry name" value="PROTEIN O-MANNOSYL-TRANSFERASE TMTC2"/>
    <property type="match status" value="1"/>
</dbReference>
<dbReference type="PROSITE" id="PS50005">
    <property type="entry name" value="TPR"/>
    <property type="match status" value="1"/>
</dbReference>
<dbReference type="Pfam" id="PF14559">
    <property type="entry name" value="TPR_19"/>
    <property type="match status" value="1"/>
</dbReference>
<evidence type="ECO:0000313" key="2">
    <source>
        <dbReference type="EMBL" id="KAA0592559.1"/>
    </source>
</evidence>
<organism evidence="2 3">
    <name type="scientific">Azospirillum lipoferum</name>
    <dbReference type="NCBI Taxonomy" id="193"/>
    <lineage>
        <taxon>Bacteria</taxon>
        <taxon>Pseudomonadati</taxon>
        <taxon>Pseudomonadota</taxon>
        <taxon>Alphaproteobacteria</taxon>
        <taxon>Rhodospirillales</taxon>
        <taxon>Azospirillaceae</taxon>
        <taxon>Azospirillum</taxon>
    </lineage>
</organism>
<keyword evidence="1" id="KW-0802">TPR repeat</keyword>
<dbReference type="EMBL" id="VTTN01000015">
    <property type="protein sequence ID" value="KAA0592559.1"/>
    <property type="molecule type" value="Genomic_DNA"/>
</dbReference>